<dbReference type="SUPFAM" id="SSF47413">
    <property type="entry name" value="lambda repressor-like DNA-binding domains"/>
    <property type="match status" value="1"/>
</dbReference>
<evidence type="ECO:0000313" key="3">
    <source>
        <dbReference type="EMBL" id="OQP58713.1"/>
    </source>
</evidence>
<dbReference type="PANTHER" id="PTHR46797:SF1">
    <property type="entry name" value="METHYLPHOSPHONATE SYNTHASE"/>
    <property type="match status" value="1"/>
</dbReference>
<dbReference type="GO" id="GO:0003677">
    <property type="term" value="F:DNA binding"/>
    <property type="evidence" value="ECO:0007669"/>
    <property type="project" value="UniProtKB-KW"/>
</dbReference>
<dbReference type="AlphaFoldDB" id="A0A1V9FK10"/>
<gene>
    <name evidence="3" type="ORF">A3860_39440</name>
</gene>
<name>A0A1V9FK10_9BACT</name>
<dbReference type="Proteomes" id="UP000192796">
    <property type="component" value="Unassembled WGS sequence"/>
</dbReference>
<proteinExistence type="predicted"/>
<evidence type="ECO:0000256" key="1">
    <source>
        <dbReference type="ARBA" id="ARBA00023125"/>
    </source>
</evidence>
<dbReference type="SMART" id="SM00530">
    <property type="entry name" value="HTH_XRE"/>
    <property type="match status" value="1"/>
</dbReference>
<dbReference type="OrthoDB" id="678653at2"/>
<protein>
    <recommendedName>
        <fullName evidence="2">HTH cro/C1-type domain-containing protein</fullName>
    </recommendedName>
</protein>
<dbReference type="STRING" id="1703345.A3860_39440"/>
<comment type="caution">
    <text evidence="3">The sequence shown here is derived from an EMBL/GenBank/DDBJ whole genome shotgun (WGS) entry which is preliminary data.</text>
</comment>
<sequence length="73" mass="8305">MESKRYNKEIVQFGENVRRLRTAKGLTQSDLEAATGIDRGDISRIENGRMDIQFSSIIKLAEGLEINTQELFC</sequence>
<dbReference type="Gene3D" id="1.10.260.40">
    <property type="entry name" value="lambda repressor-like DNA-binding domains"/>
    <property type="match status" value="1"/>
</dbReference>
<dbReference type="GO" id="GO:0005829">
    <property type="term" value="C:cytosol"/>
    <property type="evidence" value="ECO:0007669"/>
    <property type="project" value="TreeGrafter"/>
</dbReference>
<feature type="domain" description="HTH cro/C1-type" evidence="2">
    <location>
        <begin position="17"/>
        <end position="71"/>
    </location>
</feature>
<dbReference type="RefSeq" id="WP_081155172.1">
    <property type="nucleotide sequence ID" value="NZ_LVYD01000098.1"/>
</dbReference>
<dbReference type="CDD" id="cd00093">
    <property type="entry name" value="HTH_XRE"/>
    <property type="match status" value="1"/>
</dbReference>
<dbReference type="InterPro" id="IPR050807">
    <property type="entry name" value="TransReg_Diox_bact_type"/>
</dbReference>
<dbReference type="GO" id="GO:0003700">
    <property type="term" value="F:DNA-binding transcription factor activity"/>
    <property type="evidence" value="ECO:0007669"/>
    <property type="project" value="TreeGrafter"/>
</dbReference>
<dbReference type="InterPro" id="IPR001387">
    <property type="entry name" value="Cro/C1-type_HTH"/>
</dbReference>
<reference evidence="3 4" key="1">
    <citation type="submission" date="2016-03" db="EMBL/GenBank/DDBJ databases">
        <title>Niastella vici sp. nov., isolated from farmland soil.</title>
        <authorList>
            <person name="Chen L."/>
            <person name="Wang D."/>
            <person name="Yang S."/>
            <person name="Wang G."/>
        </authorList>
    </citation>
    <scope>NUCLEOTIDE SEQUENCE [LARGE SCALE GENOMIC DNA]</scope>
    <source>
        <strain evidence="3 4">DJ57</strain>
    </source>
</reference>
<keyword evidence="4" id="KW-1185">Reference proteome</keyword>
<dbReference type="Pfam" id="PF01381">
    <property type="entry name" value="HTH_3"/>
    <property type="match status" value="1"/>
</dbReference>
<evidence type="ECO:0000259" key="2">
    <source>
        <dbReference type="PROSITE" id="PS50943"/>
    </source>
</evidence>
<dbReference type="PROSITE" id="PS50943">
    <property type="entry name" value="HTH_CROC1"/>
    <property type="match status" value="1"/>
</dbReference>
<keyword evidence="1" id="KW-0238">DNA-binding</keyword>
<accession>A0A1V9FK10</accession>
<organism evidence="3 4">
    <name type="scientific">Niastella vici</name>
    <dbReference type="NCBI Taxonomy" id="1703345"/>
    <lineage>
        <taxon>Bacteria</taxon>
        <taxon>Pseudomonadati</taxon>
        <taxon>Bacteroidota</taxon>
        <taxon>Chitinophagia</taxon>
        <taxon>Chitinophagales</taxon>
        <taxon>Chitinophagaceae</taxon>
        <taxon>Niastella</taxon>
    </lineage>
</organism>
<dbReference type="EMBL" id="LVYD01000098">
    <property type="protein sequence ID" value="OQP58713.1"/>
    <property type="molecule type" value="Genomic_DNA"/>
</dbReference>
<dbReference type="PANTHER" id="PTHR46797">
    <property type="entry name" value="HTH-TYPE TRANSCRIPTIONAL REGULATOR"/>
    <property type="match status" value="1"/>
</dbReference>
<dbReference type="InterPro" id="IPR010982">
    <property type="entry name" value="Lambda_DNA-bd_dom_sf"/>
</dbReference>
<evidence type="ECO:0000313" key="4">
    <source>
        <dbReference type="Proteomes" id="UP000192796"/>
    </source>
</evidence>